<dbReference type="InterPro" id="IPR041505">
    <property type="entry name" value="Dis3_CSD2"/>
</dbReference>
<keyword evidence="7" id="KW-0269">Exonuclease</keyword>
<keyword evidence="9" id="KW-0539">Nucleus</keyword>
<keyword evidence="15" id="KW-1185">Reference proteome</keyword>
<evidence type="ECO:0000259" key="13">
    <source>
        <dbReference type="Pfam" id="PF17849"/>
    </source>
</evidence>
<accession>A0A183AWR2</accession>
<dbReference type="WBParaSite" id="ECPE_0001143201-mRNA-1">
    <property type="protein sequence ID" value="ECPE_0001143201-mRNA-1"/>
    <property type="gene ID" value="ECPE_0001143201"/>
</dbReference>
<evidence type="ECO:0000256" key="8">
    <source>
        <dbReference type="ARBA" id="ARBA00022884"/>
    </source>
</evidence>
<evidence type="ECO:0000256" key="5">
    <source>
        <dbReference type="ARBA" id="ARBA00022801"/>
    </source>
</evidence>
<evidence type="ECO:0000256" key="4">
    <source>
        <dbReference type="ARBA" id="ARBA00022722"/>
    </source>
</evidence>
<dbReference type="InterPro" id="IPR012340">
    <property type="entry name" value="NA-bd_OB-fold"/>
</dbReference>
<dbReference type="Gene3D" id="2.40.50.700">
    <property type="match status" value="1"/>
</dbReference>
<dbReference type="PANTHER" id="PTHR23355:SF30">
    <property type="entry name" value="DIS3-LIKE EXONUCLEASE 1"/>
    <property type="match status" value="1"/>
</dbReference>
<evidence type="ECO:0000313" key="16">
    <source>
        <dbReference type="WBParaSite" id="ECPE_0001143201-mRNA-1"/>
    </source>
</evidence>
<feature type="compositionally biased region" description="Basic and acidic residues" evidence="12">
    <location>
        <begin position="137"/>
        <end position="147"/>
    </location>
</feature>
<keyword evidence="6" id="KW-0271">Exosome</keyword>
<dbReference type="GO" id="GO:0000176">
    <property type="term" value="C:nuclear exosome (RNase complex)"/>
    <property type="evidence" value="ECO:0007669"/>
    <property type="project" value="UniProtKB-ARBA"/>
</dbReference>
<evidence type="ECO:0000256" key="7">
    <source>
        <dbReference type="ARBA" id="ARBA00022839"/>
    </source>
</evidence>
<evidence type="ECO:0000256" key="12">
    <source>
        <dbReference type="SAM" id="MobiDB-lite"/>
    </source>
</evidence>
<evidence type="ECO:0000313" key="14">
    <source>
        <dbReference type="EMBL" id="VDP88446.1"/>
    </source>
</evidence>
<dbReference type="Proteomes" id="UP000272942">
    <property type="component" value="Unassembled WGS sequence"/>
</dbReference>
<dbReference type="InterPro" id="IPR050180">
    <property type="entry name" value="RNR_Ribonuclease"/>
</dbReference>
<comment type="similarity">
    <text evidence="2">Belongs to the RNR ribonuclease family.</text>
</comment>
<dbReference type="FunFam" id="2.40.50.700:FF:000001">
    <property type="entry name" value="Exosome complex exonuclease exoribonuclease (Rrp44)"/>
    <property type="match status" value="1"/>
</dbReference>
<reference evidence="14 15" key="2">
    <citation type="submission" date="2018-11" db="EMBL/GenBank/DDBJ databases">
        <authorList>
            <consortium name="Pathogen Informatics"/>
        </authorList>
    </citation>
    <scope>NUCLEOTIDE SEQUENCE [LARGE SCALE GENOMIC DNA]</scope>
    <source>
        <strain evidence="14 15">Egypt</strain>
    </source>
</reference>
<proteinExistence type="inferred from homology"/>
<protein>
    <recommendedName>
        <fullName evidence="10">Protein DIS3 homolog</fullName>
    </recommendedName>
    <alternativeName>
        <fullName evidence="11">Ribosomal RNA-processing protein 44</fullName>
    </alternativeName>
</protein>
<keyword evidence="4" id="KW-0540">Nuclease</keyword>
<reference evidence="16" key="1">
    <citation type="submission" date="2016-06" db="UniProtKB">
        <authorList>
            <consortium name="WormBaseParasite"/>
        </authorList>
    </citation>
    <scope>IDENTIFICATION</scope>
</reference>
<dbReference type="Pfam" id="PF17849">
    <property type="entry name" value="OB_Dis3"/>
    <property type="match status" value="1"/>
</dbReference>
<evidence type="ECO:0000256" key="1">
    <source>
        <dbReference type="ARBA" id="ARBA00004123"/>
    </source>
</evidence>
<comment type="subcellular location">
    <subcellularLocation>
        <location evidence="1">Nucleus</location>
    </subcellularLocation>
</comment>
<dbReference type="GO" id="GO:0003723">
    <property type="term" value="F:RNA binding"/>
    <property type="evidence" value="ECO:0007669"/>
    <property type="project" value="UniProtKB-KW"/>
</dbReference>
<evidence type="ECO:0000256" key="6">
    <source>
        <dbReference type="ARBA" id="ARBA00022835"/>
    </source>
</evidence>
<dbReference type="GO" id="GO:0000175">
    <property type="term" value="F:3'-5'-RNA exonuclease activity"/>
    <property type="evidence" value="ECO:0007669"/>
    <property type="project" value="UniProtKB-ARBA"/>
</dbReference>
<dbReference type="GO" id="GO:0000956">
    <property type="term" value="P:nuclear-transcribed mRNA catabolic process"/>
    <property type="evidence" value="ECO:0007669"/>
    <property type="project" value="UniProtKB-ARBA"/>
</dbReference>
<dbReference type="SUPFAM" id="SSF50249">
    <property type="entry name" value="Nucleic acid-binding proteins"/>
    <property type="match status" value="2"/>
</dbReference>
<name>A0A183AWR2_9TREM</name>
<dbReference type="GO" id="GO:0006364">
    <property type="term" value="P:rRNA processing"/>
    <property type="evidence" value="ECO:0007669"/>
    <property type="project" value="UniProtKB-KW"/>
</dbReference>
<dbReference type="EMBL" id="UZAN01050761">
    <property type="protein sequence ID" value="VDP88446.1"/>
    <property type="molecule type" value="Genomic_DNA"/>
</dbReference>
<dbReference type="OrthoDB" id="372421at2759"/>
<evidence type="ECO:0000256" key="11">
    <source>
        <dbReference type="ARBA" id="ARBA00077930"/>
    </source>
</evidence>
<feature type="domain" description="CSD2" evidence="13">
    <location>
        <begin position="331"/>
        <end position="398"/>
    </location>
</feature>
<keyword evidence="8" id="KW-0694">RNA-binding</keyword>
<dbReference type="AlphaFoldDB" id="A0A183AWR2"/>
<evidence type="ECO:0000256" key="10">
    <source>
        <dbReference type="ARBA" id="ARBA00077221"/>
    </source>
</evidence>
<evidence type="ECO:0000313" key="15">
    <source>
        <dbReference type="Proteomes" id="UP000272942"/>
    </source>
</evidence>
<sequence>MQNAKKVQQQAANKHPYKKIRAALDDPSRTCVLFDNEFHRACFHPQMSNESIQDYTTRMNWVTACWYQKHLGVDASVILVTDNKALAGEFSVKSPVSDTTLTPMVLTLPELLETYFSELTQAKLLFESLKASLESRPVKESSHKPLDSTESGNEVSSGVPDIPAAPQPGKVYPDHLSEAALLAGLRVHLSLLFFLSPPLAPSCAHLSASTVKHQPELKDALASRSEIAVHGMQLRNRAIDGDLVVLRLLPRAQWTAVSSNITAAENNAAEVVDTAAGPVETPPVVDPVEFTSSVTTVPCGFVVGVIGRNWRDYVCAYVPNESDAPIETGWILATPWDRRIPRIRVHTTQASKLSQERFVVRIDSWDAGSTYPHGHFVQSLGRIGDLETETQTLLIEHNLAIRAFSDAQLNELAPYSAVRPWHVDPVEVKRRRDLHAPTVSGNPNSEDVLIFSIDPPGCHDVDDALSVHWLDPIMAEDGSQHKRLFF</sequence>
<gene>
    <name evidence="14" type="ORF">ECPE_LOCUS11397</name>
</gene>
<evidence type="ECO:0000256" key="3">
    <source>
        <dbReference type="ARBA" id="ARBA00022552"/>
    </source>
</evidence>
<organism evidence="16">
    <name type="scientific">Echinostoma caproni</name>
    <dbReference type="NCBI Taxonomy" id="27848"/>
    <lineage>
        <taxon>Eukaryota</taxon>
        <taxon>Metazoa</taxon>
        <taxon>Spiralia</taxon>
        <taxon>Lophotrochozoa</taxon>
        <taxon>Platyhelminthes</taxon>
        <taxon>Trematoda</taxon>
        <taxon>Digenea</taxon>
        <taxon>Plagiorchiida</taxon>
        <taxon>Echinostomata</taxon>
        <taxon>Echinostomatoidea</taxon>
        <taxon>Echinostomatidae</taxon>
        <taxon>Echinostoma</taxon>
    </lineage>
</organism>
<evidence type="ECO:0000256" key="2">
    <source>
        <dbReference type="ARBA" id="ARBA00005785"/>
    </source>
</evidence>
<evidence type="ECO:0000256" key="9">
    <source>
        <dbReference type="ARBA" id="ARBA00023242"/>
    </source>
</evidence>
<dbReference type="Gene3D" id="2.40.50.690">
    <property type="match status" value="1"/>
</dbReference>
<keyword evidence="5" id="KW-0378">Hydrolase</keyword>
<dbReference type="PANTHER" id="PTHR23355">
    <property type="entry name" value="RIBONUCLEASE"/>
    <property type="match status" value="1"/>
</dbReference>
<feature type="region of interest" description="Disordered" evidence="12">
    <location>
        <begin position="137"/>
        <end position="170"/>
    </location>
</feature>
<dbReference type="Gene3D" id="3.40.50.1010">
    <property type="entry name" value="5'-nuclease"/>
    <property type="match status" value="1"/>
</dbReference>
<keyword evidence="3" id="KW-0698">rRNA processing</keyword>